<sequence>MVDCTIAELLPHKCIGCGAYAVPPTRREELRGKEAELQTAASTSSHHPCTRVVDFSCENLLRSLAILCPSNKVCKRVLPLHQW</sequence>
<dbReference type="Proteomes" id="UP000823561">
    <property type="component" value="Chromosome 11"/>
</dbReference>
<protein>
    <submittedName>
        <fullName evidence="1">Uncharacterized protein</fullName>
    </submittedName>
</protein>
<keyword evidence="2" id="KW-1185">Reference proteome</keyword>
<comment type="caution">
    <text evidence="1">The sequence shown here is derived from an EMBL/GenBank/DDBJ whole genome shotgun (WGS) entry which is preliminary data.</text>
</comment>
<reference evidence="1" key="1">
    <citation type="submission" date="2020-10" db="EMBL/GenBank/DDBJ databases">
        <title>Chromosome-scale genome assembly of the Allis shad, Alosa alosa.</title>
        <authorList>
            <person name="Margot Z."/>
            <person name="Christophe K."/>
            <person name="Cabau C."/>
            <person name="Louis A."/>
            <person name="Berthelot C."/>
            <person name="Parey E."/>
            <person name="Roest Crollius H."/>
            <person name="Montfort J."/>
            <person name="Robinson-Rechavi M."/>
            <person name="Bucao C."/>
            <person name="Bouchez O."/>
            <person name="Gislard M."/>
            <person name="Lluch J."/>
            <person name="Milhes M."/>
            <person name="Lampietro C."/>
            <person name="Lopez Roques C."/>
            <person name="Donnadieu C."/>
            <person name="Braasch I."/>
            <person name="Desvignes T."/>
            <person name="Postlethwait J."/>
            <person name="Bobe J."/>
            <person name="Guiguen Y."/>
        </authorList>
    </citation>
    <scope>NUCLEOTIDE SEQUENCE</scope>
    <source>
        <strain evidence="1">M-15738</strain>
        <tissue evidence="1">Blood</tissue>
    </source>
</reference>
<proteinExistence type="predicted"/>
<dbReference type="AlphaFoldDB" id="A0AAV6GK57"/>
<organism evidence="1 2">
    <name type="scientific">Alosa alosa</name>
    <name type="common">allis shad</name>
    <dbReference type="NCBI Taxonomy" id="278164"/>
    <lineage>
        <taxon>Eukaryota</taxon>
        <taxon>Metazoa</taxon>
        <taxon>Chordata</taxon>
        <taxon>Craniata</taxon>
        <taxon>Vertebrata</taxon>
        <taxon>Euteleostomi</taxon>
        <taxon>Actinopterygii</taxon>
        <taxon>Neopterygii</taxon>
        <taxon>Teleostei</taxon>
        <taxon>Clupei</taxon>
        <taxon>Clupeiformes</taxon>
        <taxon>Clupeoidei</taxon>
        <taxon>Clupeidae</taxon>
        <taxon>Alosa</taxon>
    </lineage>
</organism>
<evidence type="ECO:0000313" key="2">
    <source>
        <dbReference type="Proteomes" id="UP000823561"/>
    </source>
</evidence>
<name>A0AAV6GK57_9TELE</name>
<evidence type="ECO:0000313" key="1">
    <source>
        <dbReference type="EMBL" id="KAG5273191.1"/>
    </source>
</evidence>
<dbReference type="EMBL" id="JADWDJ010000011">
    <property type="protein sequence ID" value="KAG5273191.1"/>
    <property type="molecule type" value="Genomic_DNA"/>
</dbReference>
<gene>
    <name evidence="1" type="ORF">AALO_G00148660</name>
</gene>
<accession>A0AAV6GK57</accession>